<dbReference type="OMA" id="SPECEQP"/>
<keyword evidence="8" id="KW-0539">Nucleus</keyword>
<feature type="domain" description="C2H2-type" evidence="11">
    <location>
        <begin position="638"/>
        <end position="660"/>
    </location>
</feature>
<organism evidence="12 13">
    <name type="scientific">Glarea lozoyensis (strain ATCC 20868 / MF5171)</name>
    <dbReference type="NCBI Taxonomy" id="1116229"/>
    <lineage>
        <taxon>Eukaryota</taxon>
        <taxon>Fungi</taxon>
        <taxon>Dikarya</taxon>
        <taxon>Ascomycota</taxon>
        <taxon>Pezizomycotina</taxon>
        <taxon>Leotiomycetes</taxon>
        <taxon>Helotiales</taxon>
        <taxon>Helotiaceae</taxon>
        <taxon>Glarea</taxon>
    </lineage>
</organism>
<evidence type="ECO:0000256" key="9">
    <source>
        <dbReference type="PROSITE-ProRule" id="PRU00042"/>
    </source>
</evidence>
<keyword evidence="13" id="KW-1185">Reference proteome</keyword>
<feature type="domain" description="C2H2-type" evidence="11">
    <location>
        <begin position="579"/>
        <end position="609"/>
    </location>
</feature>
<dbReference type="EMBL" id="KE145361">
    <property type="protein sequence ID" value="EPE31576.1"/>
    <property type="molecule type" value="Genomic_DNA"/>
</dbReference>
<dbReference type="PROSITE" id="PS00028">
    <property type="entry name" value="ZINC_FINGER_C2H2_1"/>
    <property type="match status" value="5"/>
</dbReference>
<reference evidence="12 13" key="1">
    <citation type="journal article" date="2013" name="BMC Genomics">
        <title>Genomics-driven discovery of the pneumocandin biosynthetic gene cluster in the fungus Glarea lozoyensis.</title>
        <authorList>
            <person name="Chen L."/>
            <person name="Yue Q."/>
            <person name="Zhang X."/>
            <person name="Xiang M."/>
            <person name="Wang C."/>
            <person name="Li S."/>
            <person name="Che Y."/>
            <person name="Ortiz-Lopez F.J."/>
            <person name="Bills G.F."/>
            <person name="Liu X."/>
            <person name="An Z."/>
        </authorList>
    </citation>
    <scope>NUCLEOTIDE SEQUENCE [LARGE SCALE GENOMIC DNA]</scope>
    <source>
        <strain evidence="13">ATCC 20868 / MF5171</strain>
    </source>
</reference>
<feature type="compositionally biased region" description="Basic and acidic residues" evidence="10">
    <location>
        <begin position="686"/>
        <end position="698"/>
    </location>
</feature>
<dbReference type="SUPFAM" id="SSF57667">
    <property type="entry name" value="beta-beta-alpha zinc fingers"/>
    <property type="match status" value="3"/>
</dbReference>
<evidence type="ECO:0000256" key="4">
    <source>
        <dbReference type="ARBA" id="ARBA00022771"/>
    </source>
</evidence>
<protein>
    <submittedName>
        <fullName evidence="12">C2H2 and C2HC zinc finger</fullName>
    </submittedName>
</protein>
<keyword evidence="4 9" id="KW-0863">Zinc-finger</keyword>
<dbReference type="eggNOG" id="KOG1721">
    <property type="taxonomic scope" value="Eukaryota"/>
</dbReference>
<dbReference type="Proteomes" id="UP000016922">
    <property type="component" value="Unassembled WGS sequence"/>
</dbReference>
<dbReference type="InterPro" id="IPR013087">
    <property type="entry name" value="Znf_C2H2_type"/>
</dbReference>
<keyword evidence="6" id="KW-0805">Transcription regulation</keyword>
<dbReference type="AlphaFoldDB" id="S3DHR0"/>
<evidence type="ECO:0000256" key="8">
    <source>
        <dbReference type="ARBA" id="ARBA00023242"/>
    </source>
</evidence>
<keyword evidence="3" id="KW-0677">Repeat</keyword>
<dbReference type="Gene3D" id="3.30.160.60">
    <property type="entry name" value="Classic Zinc Finger"/>
    <property type="match status" value="5"/>
</dbReference>
<evidence type="ECO:0000259" key="11">
    <source>
        <dbReference type="PROSITE" id="PS50157"/>
    </source>
</evidence>
<dbReference type="OrthoDB" id="3437960at2759"/>
<dbReference type="InterPro" id="IPR051061">
    <property type="entry name" value="Zinc_finger_trans_reg"/>
</dbReference>
<dbReference type="HOGENOM" id="CLU_377261_0_0_1"/>
<dbReference type="PANTHER" id="PTHR46179">
    <property type="entry name" value="ZINC FINGER PROTEIN"/>
    <property type="match status" value="1"/>
</dbReference>
<name>S3DHR0_GLAL2</name>
<dbReference type="GeneID" id="19471373"/>
<dbReference type="GO" id="GO:0006357">
    <property type="term" value="P:regulation of transcription by RNA polymerase II"/>
    <property type="evidence" value="ECO:0007669"/>
    <property type="project" value="TreeGrafter"/>
</dbReference>
<comment type="subcellular location">
    <subcellularLocation>
        <location evidence="1">Nucleus</location>
    </subcellularLocation>
</comment>
<gene>
    <name evidence="12" type="ORF">GLAREA_12332</name>
</gene>
<dbReference type="RefSeq" id="XP_008081305.1">
    <property type="nucleotide sequence ID" value="XM_008083114.1"/>
</dbReference>
<keyword evidence="2" id="KW-0479">Metal-binding</keyword>
<feature type="region of interest" description="Disordered" evidence="10">
    <location>
        <begin position="686"/>
        <end position="719"/>
    </location>
</feature>
<dbReference type="InterPro" id="IPR036236">
    <property type="entry name" value="Znf_C2H2_sf"/>
</dbReference>
<keyword evidence="5" id="KW-0862">Zinc</keyword>
<evidence type="ECO:0000256" key="2">
    <source>
        <dbReference type="ARBA" id="ARBA00022723"/>
    </source>
</evidence>
<dbReference type="PROSITE" id="PS50157">
    <property type="entry name" value="ZINC_FINGER_C2H2_2"/>
    <property type="match status" value="4"/>
</dbReference>
<accession>S3DHR0</accession>
<evidence type="ECO:0000313" key="12">
    <source>
        <dbReference type="EMBL" id="EPE31576.1"/>
    </source>
</evidence>
<dbReference type="GO" id="GO:0008270">
    <property type="term" value="F:zinc ion binding"/>
    <property type="evidence" value="ECO:0007669"/>
    <property type="project" value="UniProtKB-KW"/>
</dbReference>
<sequence length="719" mass="79681">MESQEFVSQGQPYGFPDDISNIWTIANDTDPFFTSEGYQYPEFQQNIAFDSFPHFEADKRSEGKPSVGDMPQSVMAARPPSLSGPMSPAFTHRYNSNPRDISTQAMFARPITHPTPVESFDRSTAKRVRIDPEATKHECQVVDKCFSQTGSQSTCCSSCSDGEPCVDPECAEEVVASCGECACGIPKCSCPEHDDTPRNRESATNSDGFLESRLQDWTNSTQNAWNPQSPRMGPTHMENNVDQSYGLYSGIHYSSVEQSPMATTPSAVNMSTSFSPTTGLQTPSNYGAQSNSYDPSLGVLSGAGASFQPPPVANQWTDSEYDQDNSPFPMLCAWEACEERFQNNEDWLAHCFDTHVAPQMTLHCPIQQESCPENIAPNFLNHMSSNHGYDFTAPSQPLMCPAPDCDPDRVIPNAYMFQTHFSRAHAMPAQGSLLCEVQRCNTTFNDLNEFSTHLTHQHLLKGGEAEIDLDHQAGLVPKTIPSAKTLVEAVMSPPVQKADDDAHVCLWSGVEGKTCGSFFESAPDLHQHIVKEHLASLDKKSGYKCCWKGCTRADKRGNEKCGFSQRGKLERHMASHTNYKCCTCNICHKNFSAEQALAQHMNLHSNEKPWQCKYCTKRFPQQSACTVHERTHTKDKPLACEICGKCFSESSNLSKHRKTHGERGVHECPVPGCPKSYHRMDMLKRHMASHKKDSEKRAGSVGSIASRDTRGSSEVQSSS</sequence>
<dbReference type="GO" id="GO:0005634">
    <property type="term" value="C:nucleus"/>
    <property type="evidence" value="ECO:0007669"/>
    <property type="project" value="UniProtKB-SubCell"/>
</dbReference>
<evidence type="ECO:0000256" key="1">
    <source>
        <dbReference type="ARBA" id="ARBA00004123"/>
    </source>
</evidence>
<evidence type="ECO:0000256" key="10">
    <source>
        <dbReference type="SAM" id="MobiDB-lite"/>
    </source>
</evidence>
<dbReference type="PANTHER" id="PTHR46179:SF13">
    <property type="entry name" value="C2H2-TYPE DOMAIN-CONTAINING PROTEIN"/>
    <property type="match status" value="1"/>
</dbReference>
<feature type="domain" description="C2H2-type" evidence="11">
    <location>
        <begin position="666"/>
        <end position="695"/>
    </location>
</feature>
<proteinExistence type="predicted"/>
<evidence type="ECO:0000256" key="6">
    <source>
        <dbReference type="ARBA" id="ARBA00023015"/>
    </source>
</evidence>
<feature type="domain" description="C2H2-type" evidence="11">
    <location>
        <begin position="610"/>
        <end position="637"/>
    </location>
</feature>
<dbReference type="FunFam" id="3.30.160.60:FF:000110">
    <property type="entry name" value="Zinc finger protein-like"/>
    <property type="match status" value="1"/>
</dbReference>
<evidence type="ECO:0000313" key="13">
    <source>
        <dbReference type="Proteomes" id="UP000016922"/>
    </source>
</evidence>
<dbReference type="SMART" id="SM00355">
    <property type="entry name" value="ZnF_C2H2"/>
    <property type="match status" value="9"/>
</dbReference>
<dbReference type="KEGG" id="glz:GLAREA_12332"/>
<dbReference type="Pfam" id="PF00096">
    <property type="entry name" value="zf-C2H2"/>
    <property type="match status" value="2"/>
</dbReference>
<dbReference type="FunFam" id="3.30.160.60:FF:000624">
    <property type="entry name" value="zinc finger protein 697"/>
    <property type="match status" value="1"/>
</dbReference>
<evidence type="ECO:0000256" key="5">
    <source>
        <dbReference type="ARBA" id="ARBA00022833"/>
    </source>
</evidence>
<evidence type="ECO:0000256" key="3">
    <source>
        <dbReference type="ARBA" id="ARBA00022737"/>
    </source>
</evidence>
<evidence type="ECO:0000256" key="7">
    <source>
        <dbReference type="ARBA" id="ARBA00023163"/>
    </source>
</evidence>
<keyword evidence="7" id="KW-0804">Transcription</keyword>